<dbReference type="PANTHER" id="PTHR11559">
    <property type="entry name" value="CARBOXYLESTERASE"/>
    <property type="match status" value="1"/>
</dbReference>
<proteinExistence type="inferred from homology"/>
<reference evidence="6 7" key="1">
    <citation type="submission" date="2016-05" db="EMBL/GenBank/DDBJ databases">
        <title>A degradative enzymes factory behind the ericoid mycorrhizal symbiosis.</title>
        <authorList>
            <consortium name="DOE Joint Genome Institute"/>
            <person name="Martino E."/>
            <person name="Morin E."/>
            <person name="Grelet G."/>
            <person name="Kuo A."/>
            <person name="Kohler A."/>
            <person name="Daghino S."/>
            <person name="Barry K."/>
            <person name="Choi C."/>
            <person name="Cichocki N."/>
            <person name="Clum A."/>
            <person name="Copeland A."/>
            <person name="Hainaut M."/>
            <person name="Haridas S."/>
            <person name="Labutti K."/>
            <person name="Lindquist E."/>
            <person name="Lipzen A."/>
            <person name="Khouja H.-R."/>
            <person name="Murat C."/>
            <person name="Ohm R."/>
            <person name="Olson A."/>
            <person name="Spatafora J."/>
            <person name="Veneault-Fourrey C."/>
            <person name="Henrissat B."/>
            <person name="Grigoriev I."/>
            <person name="Martin F."/>
            <person name="Perotto S."/>
        </authorList>
    </citation>
    <scope>NUCLEOTIDE SEQUENCE [LARGE SCALE GENOMIC DNA]</scope>
    <source>
        <strain evidence="6 7">UAMH 7357</strain>
    </source>
</reference>
<name>A0A2J6PZR5_9HELO</name>
<keyword evidence="3" id="KW-0732">Signal</keyword>
<evidence type="ECO:0000256" key="4">
    <source>
        <dbReference type="SAM" id="MobiDB-lite"/>
    </source>
</evidence>
<gene>
    <name evidence="6" type="ORF">NA56DRAFT_690497</name>
</gene>
<protein>
    <recommendedName>
        <fullName evidence="3">Carboxylic ester hydrolase</fullName>
        <ecNumber evidence="3">3.1.1.-</ecNumber>
    </recommendedName>
</protein>
<evidence type="ECO:0000256" key="2">
    <source>
        <dbReference type="ARBA" id="ARBA00022801"/>
    </source>
</evidence>
<evidence type="ECO:0000313" key="7">
    <source>
        <dbReference type="Proteomes" id="UP000235672"/>
    </source>
</evidence>
<feature type="signal peptide" evidence="3">
    <location>
        <begin position="1"/>
        <end position="20"/>
    </location>
</feature>
<dbReference type="Gene3D" id="3.40.50.1820">
    <property type="entry name" value="alpha/beta hydrolase"/>
    <property type="match status" value="2"/>
</dbReference>
<dbReference type="InterPro" id="IPR029058">
    <property type="entry name" value="AB_hydrolase_fold"/>
</dbReference>
<evidence type="ECO:0000256" key="1">
    <source>
        <dbReference type="ARBA" id="ARBA00005964"/>
    </source>
</evidence>
<evidence type="ECO:0000313" key="6">
    <source>
        <dbReference type="EMBL" id="PMD19523.1"/>
    </source>
</evidence>
<dbReference type="GO" id="GO:0016787">
    <property type="term" value="F:hydrolase activity"/>
    <property type="evidence" value="ECO:0007669"/>
    <property type="project" value="UniProtKB-KW"/>
</dbReference>
<dbReference type="STRING" id="1745343.A0A2J6PZR5"/>
<dbReference type="Pfam" id="PF00135">
    <property type="entry name" value="COesterase"/>
    <property type="match status" value="2"/>
</dbReference>
<feature type="domain" description="Carboxylesterase type B" evidence="5">
    <location>
        <begin position="79"/>
        <end position="474"/>
    </location>
</feature>
<evidence type="ECO:0000256" key="3">
    <source>
        <dbReference type="RuleBase" id="RU361235"/>
    </source>
</evidence>
<feature type="domain" description="Carboxylesterase type B" evidence="5">
    <location>
        <begin position="21"/>
        <end position="77"/>
    </location>
</feature>
<feature type="compositionally biased region" description="Gly residues" evidence="4">
    <location>
        <begin position="505"/>
        <end position="518"/>
    </location>
</feature>
<dbReference type="EC" id="3.1.1.-" evidence="3"/>
<dbReference type="SUPFAM" id="SSF53474">
    <property type="entry name" value="alpha/beta-Hydrolases"/>
    <property type="match status" value="1"/>
</dbReference>
<sequence>MHSFLGSLSILATSLALVGASPTAELPLGKVLGTTCPNGASAFISVPFAVPPVGNLRWTSPQAYNQSFPGGTYNATTPVWIYGGGQQGGGIQNPLFNGCSLAAHDALLVSINYRLGPLGYLTVDDAGIGGNFAIQDLILGLEWVQSHIAAFGGDPKKVVLFGESAGATNVFILSTLPQAPSLFNAAVWESGAGPQLATPEVVNTYGTSYASKFNCTINVAACLRAVTYQTLVATAPLQPFSIIYSGINVVDFQPHVDGTTIPAQPWSVGPKVPMIFGSNINEGGLFALGAYLTPVVSADNYTTFLNQNFGTAANLVAKQYPLTLPQFTAPGKAGSPASPAFEAISAIITDAQFTCPLYQAMLKAEAINMPVYTYLNKHVPHCPWQASPPPAALLLIGATHTSEIPLVFGNGINQPLISANGSCNFTAAETTISETLIAAWTSMAASGTPNVGGWAKWSNSSSQGLVIGANATSVGAIDYSFCQFWDMINAEYLSFTNSSSTNGTSGNGSGGSGSGSGTKSGSEKGVEMELWGLTMVVGIVISVLIS</sequence>
<keyword evidence="7" id="KW-1185">Reference proteome</keyword>
<accession>A0A2J6PZR5</accession>
<dbReference type="InterPro" id="IPR019826">
    <property type="entry name" value="Carboxylesterase_B_AS"/>
</dbReference>
<dbReference type="InterPro" id="IPR002018">
    <property type="entry name" value="CarbesteraseB"/>
</dbReference>
<feature type="region of interest" description="Disordered" evidence="4">
    <location>
        <begin position="503"/>
        <end position="523"/>
    </location>
</feature>
<organism evidence="6 7">
    <name type="scientific">Hyaloscypha hepaticicola</name>
    <dbReference type="NCBI Taxonomy" id="2082293"/>
    <lineage>
        <taxon>Eukaryota</taxon>
        <taxon>Fungi</taxon>
        <taxon>Dikarya</taxon>
        <taxon>Ascomycota</taxon>
        <taxon>Pezizomycotina</taxon>
        <taxon>Leotiomycetes</taxon>
        <taxon>Helotiales</taxon>
        <taxon>Hyaloscyphaceae</taxon>
        <taxon>Hyaloscypha</taxon>
    </lineage>
</organism>
<keyword evidence="2 3" id="KW-0378">Hydrolase</keyword>
<dbReference type="PROSITE" id="PS00122">
    <property type="entry name" value="CARBOXYLESTERASE_B_1"/>
    <property type="match status" value="1"/>
</dbReference>
<dbReference type="OrthoDB" id="408631at2759"/>
<dbReference type="InterPro" id="IPR050309">
    <property type="entry name" value="Type-B_Carboxylest/Lipase"/>
</dbReference>
<feature type="chain" id="PRO_5014208741" description="Carboxylic ester hydrolase" evidence="3">
    <location>
        <begin position="21"/>
        <end position="546"/>
    </location>
</feature>
<comment type="similarity">
    <text evidence="1 3">Belongs to the type-B carboxylesterase/lipase family.</text>
</comment>
<dbReference type="Proteomes" id="UP000235672">
    <property type="component" value="Unassembled WGS sequence"/>
</dbReference>
<dbReference type="EMBL" id="KZ613489">
    <property type="protein sequence ID" value="PMD19523.1"/>
    <property type="molecule type" value="Genomic_DNA"/>
</dbReference>
<dbReference type="AlphaFoldDB" id="A0A2J6PZR5"/>
<evidence type="ECO:0000259" key="5">
    <source>
        <dbReference type="Pfam" id="PF00135"/>
    </source>
</evidence>